<comment type="similarity">
    <text evidence="1">Belongs to the transferase hexapeptide repeat family.</text>
</comment>
<dbReference type="InterPro" id="IPR011004">
    <property type="entry name" value="Trimer_LpxA-like_sf"/>
</dbReference>
<keyword evidence="10" id="KW-1185">Reference proteome</keyword>
<reference evidence="9 10" key="1">
    <citation type="submission" date="2021-01" db="EMBL/GenBank/DDBJ databases">
        <title>Entomomonas sp. F2A isolated from a house cricket (Acheta domesticus).</title>
        <authorList>
            <person name="Spergser J."/>
            <person name="Busse H.-J."/>
        </authorList>
    </citation>
    <scope>NUCLEOTIDE SEQUENCE [LARGE SCALE GENOMIC DNA]</scope>
    <source>
        <strain evidence="9 10">F2A</strain>
    </source>
</reference>
<proteinExistence type="inferred from homology"/>
<keyword evidence="7" id="KW-0012">Acyltransferase</keyword>
<dbReference type="InterPro" id="IPR001451">
    <property type="entry name" value="Hexapep"/>
</dbReference>
<dbReference type="Pfam" id="PF00132">
    <property type="entry name" value="Hexapep"/>
    <property type="match status" value="1"/>
</dbReference>
<keyword evidence="6" id="KW-0046">Antibiotic resistance</keyword>
<organism evidence="9 10">
    <name type="scientific">Entomomonas asaccharolytica</name>
    <dbReference type="NCBI Taxonomy" id="2785331"/>
    <lineage>
        <taxon>Bacteria</taxon>
        <taxon>Pseudomonadati</taxon>
        <taxon>Pseudomonadota</taxon>
        <taxon>Gammaproteobacteria</taxon>
        <taxon>Pseudomonadales</taxon>
        <taxon>Pseudomonadaceae</taxon>
        <taxon>Entomomonas</taxon>
    </lineage>
</organism>
<protein>
    <recommendedName>
        <fullName evidence="3">Chloramphenicol acetyltransferase</fullName>
        <ecNumber evidence="2">2.3.1.28</ecNumber>
    </recommendedName>
</protein>
<evidence type="ECO:0000313" key="10">
    <source>
        <dbReference type="Proteomes" id="UP000595278"/>
    </source>
</evidence>
<gene>
    <name evidence="9" type="ORF">JHT90_00065</name>
</gene>
<dbReference type="EMBL" id="CP067393">
    <property type="protein sequence ID" value="QQP85696.1"/>
    <property type="molecule type" value="Genomic_DNA"/>
</dbReference>
<dbReference type="Proteomes" id="UP000595278">
    <property type="component" value="Chromosome"/>
</dbReference>
<dbReference type="GO" id="GO:0046677">
    <property type="term" value="P:response to antibiotic"/>
    <property type="evidence" value="ECO:0007669"/>
    <property type="project" value="UniProtKB-KW"/>
</dbReference>
<dbReference type="CDD" id="cd03349">
    <property type="entry name" value="LbH_XAT"/>
    <property type="match status" value="1"/>
</dbReference>
<evidence type="ECO:0000313" key="9">
    <source>
        <dbReference type="EMBL" id="QQP85696.1"/>
    </source>
</evidence>
<evidence type="ECO:0000256" key="7">
    <source>
        <dbReference type="ARBA" id="ARBA00023315"/>
    </source>
</evidence>
<comment type="catalytic activity">
    <reaction evidence="8">
        <text>chloramphenicol + acetyl-CoA = chloramphenicol 3-acetate + CoA</text>
        <dbReference type="Rhea" id="RHEA:18421"/>
        <dbReference type="ChEBI" id="CHEBI:16730"/>
        <dbReference type="ChEBI" id="CHEBI:17698"/>
        <dbReference type="ChEBI" id="CHEBI:57287"/>
        <dbReference type="ChEBI" id="CHEBI:57288"/>
        <dbReference type="EC" id="2.3.1.28"/>
    </reaction>
</comment>
<dbReference type="PANTHER" id="PTHR43300">
    <property type="entry name" value="ACETYLTRANSFERASE"/>
    <property type="match status" value="1"/>
</dbReference>
<evidence type="ECO:0000256" key="8">
    <source>
        <dbReference type="ARBA" id="ARBA00047633"/>
    </source>
</evidence>
<evidence type="ECO:0000256" key="6">
    <source>
        <dbReference type="ARBA" id="ARBA00023251"/>
    </source>
</evidence>
<keyword evidence="5" id="KW-0677">Repeat</keyword>
<dbReference type="RefSeq" id="WP_201092562.1">
    <property type="nucleotide sequence ID" value="NZ_CP067393.1"/>
</dbReference>
<accession>A0A974NFJ3</accession>
<evidence type="ECO:0000256" key="3">
    <source>
        <dbReference type="ARBA" id="ARBA00020291"/>
    </source>
</evidence>
<keyword evidence="4" id="KW-0808">Transferase</keyword>
<evidence type="ECO:0000256" key="5">
    <source>
        <dbReference type="ARBA" id="ARBA00022737"/>
    </source>
</evidence>
<dbReference type="InterPro" id="IPR018357">
    <property type="entry name" value="Hexapep_transf_CS"/>
</dbReference>
<dbReference type="InterPro" id="IPR050179">
    <property type="entry name" value="Trans_hexapeptide_repeat"/>
</dbReference>
<evidence type="ECO:0000256" key="4">
    <source>
        <dbReference type="ARBA" id="ARBA00022679"/>
    </source>
</evidence>
<dbReference type="GO" id="GO:0008811">
    <property type="term" value="F:chloramphenicol O-acetyltransferase activity"/>
    <property type="evidence" value="ECO:0007669"/>
    <property type="project" value="UniProtKB-EC"/>
</dbReference>
<evidence type="ECO:0000256" key="2">
    <source>
        <dbReference type="ARBA" id="ARBA00013235"/>
    </source>
</evidence>
<evidence type="ECO:0000256" key="1">
    <source>
        <dbReference type="ARBA" id="ARBA00007274"/>
    </source>
</evidence>
<sequence>MFFKGHYWKKWIKKYHCKLAGGLSSLHKSTTLILEEHVEIGRVTIKSPHLTVGAYTYIRSESHLIFVKSIGRFCSIANNVSIGNPKKVHPTDWVSIHPFQYDADSPLHYYPEAIDTVIGHDVWIGENATILENVTIGTGAIVATGAVVTKDVPPYAIVAGNPAKIVKYRHTEEICKELLASQWWEYPVALLKTLPLNNPEAFLTSIKTLATHKASYKKIEITQSQCKEFSAV</sequence>
<dbReference type="SUPFAM" id="SSF51161">
    <property type="entry name" value="Trimeric LpxA-like enzymes"/>
    <property type="match status" value="1"/>
</dbReference>
<dbReference type="Gene3D" id="2.160.10.10">
    <property type="entry name" value="Hexapeptide repeat proteins"/>
    <property type="match status" value="1"/>
</dbReference>
<dbReference type="PANTHER" id="PTHR43300:SF12">
    <property type="entry name" value="CHLORAMPHENICOL ACETYLTRANSFERASE"/>
    <property type="match status" value="1"/>
</dbReference>
<dbReference type="EC" id="2.3.1.28" evidence="2"/>
<dbReference type="PROSITE" id="PS00101">
    <property type="entry name" value="HEXAPEP_TRANSFERASES"/>
    <property type="match status" value="1"/>
</dbReference>
<dbReference type="KEGG" id="eaz:JHT90_00065"/>
<dbReference type="AlphaFoldDB" id="A0A974NFJ3"/>
<name>A0A974NFJ3_9GAMM</name>